<dbReference type="GO" id="GO:0046872">
    <property type="term" value="F:metal ion binding"/>
    <property type="evidence" value="ECO:0007669"/>
    <property type="project" value="UniProtKB-KW"/>
</dbReference>
<dbReference type="PROSITE" id="PS00191">
    <property type="entry name" value="CYTOCHROME_B5_1"/>
    <property type="match status" value="1"/>
</dbReference>
<protein>
    <submittedName>
        <fullName evidence="14">Cytochrome b5-like Heme/Steroid binding domain</fullName>
    </submittedName>
</protein>
<evidence type="ECO:0000259" key="13">
    <source>
        <dbReference type="PROSITE" id="PS50255"/>
    </source>
</evidence>
<dbReference type="GO" id="GO:0004650">
    <property type="term" value="F:polygalacturonase activity"/>
    <property type="evidence" value="ECO:0007669"/>
    <property type="project" value="InterPro"/>
</dbReference>
<dbReference type="PROSITE" id="PS50255">
    <property type="entry name" value="CYTOCHROME_B5_2"/>
    <property type="match status" value="1"/>
</dbReference>
<dbReference type="Gene3D" id="2.160.20.10">
    <property type="entry name" value="Single-stranded right-handed beta-helix, Pectin lyase-like"/>
    <property type="match status" value="1"/>
</dbReference>
<reference evidence="14" key="1">
    <citation type="submission" date="2022-05" db="EMBL/GenBank/DDBJ databases">
        <title>The Musa troglodytarum L. genome provides insights into the mechanism of non-climacteric behaviour and enrichment of carotenoids.</title>
        <authorList>
            <person name="Wang J."/>
        </authorList>
    </citation>
    <scope>NUCLEOTIDE SEQUENCE</scope>
    <source>
        <tissue evidence="14">Leaf</tissue>
    </source>
</reference>
<dbReference type="GO" id="GO:0020037">
    <property type="term" value="F:heme binding"/>
    <property type="evidence" value="ECO:0007669"/>
    <property type="project" value="InterPro"/>
</dbReference>
<evidence type="ECO:0000313" key="14">
    <source>
        <dbReference type="EMBL" id="URE32716.1"/>
    </source>
</evidence>
<dbReference type="SMART" id="SM01117">
    <property type="entry name" value="Cyt-b5"/>
    <property type="match status" value="1"/>
</dbReference>
<comment type="subcellular location">
    <subcellularLocation>
        <location evidence="1">Secreted</location>
        <location evidence="1">Cell wall</location>
    </subcellularLocation>
</comment>
<dbReference type="Pfam" id="PF00173">
    <property type="entry name" value="Cyt-b5"/>
    <property type="match status" value="1"/>
</dbReference>
<proteinExistence type="inferred from homology"/>
<dbReference type="OrthoDB" id="187139at2759"/>
<evidence type="ECO:0000256" key="8">
    <source>
        <dbReference type="ARBA" id="ARBA00023004"/>
    </source>
</evidence>
<gene>
    <name evidence="14" type="ORF">MUK42_24954</name>
</gene>
<dbReference type="SMART" id="SM00710">
    <property type="entry name" value="PbH1"/>
    <property type="match status" value="3"/>
</dbReference>
<evidence type="ECO:0000256" key="12">
    <source>
        <dbReference type="SAM" id="MobiDB-lite"/>
    </source>
</evidence>
<dbReference type="InterPro" id="IPR018506">
    <property type="entry name" value="Cyt_B5_heme-BS"/>
</dbReference>
<dbReference type="Proteomes" id="UP001055439">
    <property type="component" value="Chromosome 8"/>
</dbReference>
<dbReference type="InterPro" id="IPR012334">
    <property type="entry name" value="Pectin_lyas_fold"/>
</dbReference>
<evidence type="ECO:0000256" key="1">
    <source>
        <dbReference type="ARBA" id="ARBA00004191"/>
    </source>
</evidence>
<evidence type="ECO:0000256" key="5">
    <source>
        <dbReference type="ARBA" id="ARBA00022617"/>
    </source>
</evidence>
<accession>A0A9E7HGE9</accession>
<dbReference type="SUPFAM" id="SSF51126">
    <property type="entry name" value="Pectin lyase-like"/>
    <property type="match status" value="1"/>
</dbReference>
<keyword evidence="15" id="KW-1185">Reference proteome</keyword>
<dbReference type="Gene3D" id="3.10.120.10">
    <property type="entry name" value="Cytochrome b5-like heme/steroid binding domain"/>
    <property type="match status" value="1"/>
</dbReference>
<name>A0A9E7HGE9_9LILI</name>
<keyword evidence="10" id="KW-0961">Cell wall biogenesis/degradation</keyword>
<dbReference type="InterPro" id="IPR001199">
    <property type="entry name" value="Cyt_B5-like_heme/steroid-bd"/>
</dbReference>
<evidence type="ECO:0000256" key="9">
    <source>
        <dbReference type="ARBA" id="ARBA00023295"/>
    </source>
</evidence>
<evidence type="ECO:0000256" key="11">
    <source>
        <dbReference type="RuleBase" id="RU361169"/>
    </source>
</evidence>
<keyword evidence="9 11" id="KW-0326">Glycosidase</keyword>
<dbReference type="InterPro" id="IPR000743">
    <property type="entry name" value="Glyco_hydro_28"/>
</dbReference>
<evidence type="ECO:0000313" key="15">
    <source>
        <dbReference type="Proteomes" id="UP001055439"/>
    </source>
</evidence>
<dbReference type="InterPro" id="IPR006626">
    <property type="entry name" value="PbH1"/>
</dbReference>
<dbReference type="GO" id="GO:0005975">
    <property type="term" value="P:carbohydrate metabolic process"/>
    <property type="evidence" value="ECO:0007669"/>
    <property type="project" value="InterPro"/>
</dbReference>
<dbReference type="SUPFAM" id="SSF55856">
    <property type="entry name" value="Cytochrome b5-like heme/steroid binding domain"/>
    <property type="match status" value="1"/>
</dbReference>
<evidence type="ECO:0000256" key="2">
    <source>
        <dbReference type="ARBA" id="ARBA00008834"/>
    </source>
</evidence>
<dbReference type="EMBL" id="CP097510">
    <property type="protein sequence ID" value="URE32716.1"/>
    <property type="molecule type" value="Genomic_DNA"/>
</dbReference>
<evidence type="ECO:0000256" key="4">
    <source>
        <dbReference type="ARBA" id="ARBA00022525"/>
    </source>
</evidence>
<keyword evidence="8" id="KW-0408">Iron</keyword>
<keyword evidence="6" id="KW-0479">Metal-binding</keyword>
<sequence length="750" mass="80040">MLVAARNISADKSEPHGFPFQLRDQNIVKSSPPRIVSVSCPPLRTFPSSVSPSPTQESISKLLRSRRRSGQNLLNLISSKMSARTNLEMVDFSDFTFCKVGLQAEDGNLESPKAIPDVRKIILEDNPSGEVGTENNLVSDDKSQGTAGLKGQSDVSTSNISSELVPTNVDDSKKKTQKPDGEADDLAQKQKVKVKKPVVRTKVPFEKGYSQMDWLKLTRTHPDLAGLKGQSNRRLISMDEIKQHKTGGSIWTVLKGHVYNISPYMKFHPGGEDMLMKAAGRDSTSLFMCTEDEPNQVHLLLHEKSLAGVVSMMILVQGKVPAAEHPSSPIRHYSEKAPHNPMLLDVLIAGNLLQPSGLWYGQLQASIMFNDVNGTGLISVLTLLLLVSWTVGGVTAATYSVVDHGAKGDGQTDDTQAFTNAWNAVCSDAAAPTFVVPSGMTFLLGQVVFQGPCKSNVHVEISGNILRPSGIWSGGVGSWIVFNNVNGLSIGSTGVIDGQGSAYWTCRNTHLINSPSKHLIVGRSVGVTIDGINVTAPGDSPNTDGVFIQQSQHVSLSNSIIGTGDDCVAIGNGNLDVTVTQITCGPGHGIRCCCFHGSSIGSLGGENSEAQVEQIHVSKSRIFNATNGLRIKTWQGGSGYAKNISFETINLIAVDNPIIIDQYYCPRGGCALNQSTTLQVSNVRYSDISGTTTTKIAINLNCSQSVTCTDISLQNINIQSAAPGGTVEATCTNARGTSVGLVDPTVPCLN</sequence>
<dbReference type="Pfam" id="PF00295">
    <property type="entry name" value="Glyco_hydro_28"/>
    <property type="match status" value="1"/>
</dbReference>
<dbReference type="InterPro" id="IPR036400">
    <property type="entry name" value="Cyt_B5-like_heme/steroid_sf"/>
</dbReference>
<keyword evidence="7 11" id="KW-0378">Hydrolase</keyword>
<dbReference type="AlphaFoldDB" id="A0A9E7HGE9"/>
<evidence type="ECO:0000256" key="6">
    <source>
        <dbReference type="ARBA" id="ARBA00022723"/>
    </source>
</evidence>
<evidence type="ECO:0000256" key="3">
    <source>
        <dbReference type="ARBA" id="ARBA00022512"/>
    </source>
</evidence>
<dbReference type="GO" id="GO:0071555">
    <property type="term" value="P:cell wall organization"/>
    <property type="evidence" value="ECO:0007669"/>
    <property type="project" value="UniProtKB-KW"/>
</dbReference>
<evidence type="ECO:0000256" key="7">
    <source>
        <dbReference type="ARBA" id="ARBA00022801"/>
    </source>
</evidence>
<dbReference type="PANTHER" id="PTHR31375">
    <property type="match status" value="1"/>
</dbReference>
<organism evidence="14 15">
    <name type="scientific">Musa troglodytarum</name>
    <name type="common">fe'i banana</name>
    <dbReference type="NCBI Taxonomy" id="320322"/>
    <lineage>
        <taxon>Eukaryota</taxon>
        <taxon>Viridiplantae</taxon>
        <taxon>Streptophyta</taxon>
        <taxon>Embryophyta</taxon>
        <taxon>Tracheophyta</taxon>
        <taxon>Spermatophyta</taxon>
        <taxon>Magnoliopsida</taxon>
        <taxon>Liliopsida</taxon>
        <taxon>Zingiberales</taxon>
        <taxon>Musaceae</taxon>
        <taxon>Musa</taxon>
    </lineage>
</organism>
<feature type="domain" description="Cytochrome b5 heme-binding" evidence="13">
    <location>
        <begin position="233"/>
        <end position="311"/>
    </location>
</feature>
<feature type="compositionally biased region" description="Polar residues" evidence="12">
    <location>
        <begin position="153"/>
        <end position="165"/>
    </location>
</feature>
<comment type="similarity">
    <text evidence="2 11">Belongs to the glycosyl hydrolase 28 family.</text>
</comment>
<keyword evidence="3" id="KW-0134">Cell wall</keyword>
<evidence type="ECO:0000256" key="10">
    <source>
        <dbReference type="ARBA" id="ARBA00023316"/>
    </source>
</evidence>
<keyword evidence="4" id="KW-0964">Secreted</keyword>
<keyword evidence="5" id="KW-0349">Heme</keyword>
<dbReference type="InterPro" id="IPR011050">
    <property type="entry name" value="Pectin_lyase_fold/virulence"/>
</dbReference>
<feature type="compositionally biased region" description="Basic and acidic residues" evidence="12">
    <location>
        <begin position="170"/>
        <end position="181"/>
    </location>
</feature>
<feature type="region of interest" description="Disordered" evidence="12">
    <location>
        <begin position="125"/>
        <end position="193"/>
    </location>
</feature>